<keyword evidence="1" id="KW-0472">Membrane</keyword>
<dbReference type="EMBL" id="RPFZ01000001">
    <property type="protein sequence ID" value="RPF70701.1"/>
    <property type="molecule type" value="Genomic_DNA"/>
</dbReference>
<name>A0A3N5DNQ1_9SPHN</name>
<reference evidence="2 3" key="1">
    <citation type="submission" date="2018-11" db="EMBL/GenBank/DDBJ databases">
        <title>Erythrobacter spongiae sp. nov., isolated from a marine sponge.</title>
        <authorList>
            <person name="Zhuang L."/>
            <person name="Luo L."/>
        </authorList>
    </citation>
    <scope>NUCLEOTIDE SEQUENCE [LARGE SCALE GENOMIC DNA]</scope>
    <source>
        <strain evidence="2 3">HN-E23</strain>
    </source>
</reference>
<dbReference type="OrthoDB" id="9806195at2"/>
<dbReference type="InterPro" id="IPR005625">
    <property type="entry name" value="PepSY-ass_TM"/>
</dbReference>
<comment type="caution">
    <text evidence="2">The sequence shown here is derived from an EMBL/GenBank/DDBJ whole genome shotgun (WGS) entry which is preliminary data.</text>
</comment>
<proteinExistence type="predicted"/>
<evidence type="ECO:0000313" key="3">
    <source>
        <dbReference type="Proteomes" id="UP000275232"/>
    </source>
</evidence>
<dbReference type="Proteomes" id="UP000275232">
    <property type="component" value="Unassembled WGS sequence"/>
</dbReference>
<keyword evidence="1" id="KW-0812">Transmembrane</keyword>
<evidence type="ECO:0000313" key="2">
    <source>
        <dbReference type="EMBL" id="RPF70701.1"/>
    </source>
</evidence>
<evidence type="ECO:0000256" key="1">
    <source>
        <dbReference type="SAM" id="Phobius"/>
    </source>
</evidence>
<organism evidence="2 3">
    <name type="scientific">Aurantiacibacter spongiae</name>
    <dbReference type="NCBI Taxonomy" id="2488860"/>
    <lineage>
        <taxon>Bacteria</taxon>
        <taxon>Pseudomonadati</taxon>
        <taxon>Pseudomonadota</taxon>
        <taxon>Alphaproteobacteria</taxon>
        <taxon>Sphingomonadales</taxon>
        <taxon>Erythrobacteraceae</taxon>
        <taxon>Aurantiacibacter</taxon>
    </lineage>
</organism>
<gene>
    <name evidence="2" type="ORF">EG799_03005</name>
</gene>
<feature type="transmembrane region" description="Helical" evidence="1">
    <location>
        <begin position="15"/>
        <end position="37"/>
    </location>
</feature>
<dbReference type="Pfam" id="PF03929">
    <property type="entry name" value="PepSY_TM"/>
    <property type="match status" value="1"/>
</dbReference>
<protein>
    <submittedName>
        <fullName evidence="2">PepSY domain-containing protein</fullName>
    </submittedName>
</protein>
<keyword evidence="3" id="KW-1185">Reference proteome</keyword>
<sequence length="239" mass="26810">MGHQRTMRRFAKWHVWLGWLVGLPILMWTVTGLVMVARPIEYVHGDQLRKEVSAALLPPGNPAPLPFPANGGAGYTEMRVAMQDGRPVWFLTTAHGEIERYAADSTGAPLSPIDEDWMRRMVAERIVGGDRVESVRRFPADDPPFDFRRSVPVWQVALEDGAHVYVDARTGKIAAVRTRFWRVFDVMWGLHIMDLQSREDTSHPVLILFATLGVAGSLLGCVLMFRRRRARPGAKGTAA</sequence>
<accession>A0A3N5DNQ1</accession>
<dbReference type="AlphaFoldDB" id="A0A3N5DNQ1"/>
<dbReference type="RefSeq" id="WP_123878432.1">
    <property type="nucleotide sequence ID" value="NZ_RPFZ01000001.1"/>
</dbReference>
<feature type="transmembrane region" description="Helical" evidence="1">
    <location>
        <begin position="205"/>
        <end position="225"/>
    </location>
</feature>
<keyword evidence="1" id="KW-1133">Transmembrane helix</keyword>